<dbReference type="Pfam" id="PF01469">
    <property type="entry name" value="Pentapeptide_2"/>
    <property type="match status" value="1"/>
</dbReference>
<gene>
    <name evidence="2" type="ORF">CORC01_11692</name>
</gene>
<dbReference type="Proteomes" id="UP000176998">
    <property type="component" value="Unassembled WGS sequence"/>
</dbReference>
<dbReference type="EMBL" id="MJBS01000131">
    <property type="protein sequence ID" value="OHE92969.1"/>
    <property type="molecule type" value="Genomic_DNA"/>
</dbReference>
<feature type="chain" id="PRO_5009602158" evidence="1">
    <location>
        <begin position="17"/>
        <end position="135"/>
    </location>
</feature>
<proteinExistence type="predicted"/>
<dbReference type="GeneID" id="34564824"/>
<feature type="signal peptide" evidence="1">
    <location>
        <begin position="1"/>
        <end position="16"/>
    </location>
</feature>
<accession>A0A1G4AUX0</accession>
<keyword evidence="1" id="KW-0732">Signal</keyword>
<dbReference type="RefSeq" id="XP_022470137.1">
    <property type="nucleotide sequence ID" value="XM_022623314.1"/>
</dbReference>
<protein>
    <submittedName>
        <fullName evidence="2">Uncharacterized protein</fullName>
    </submittedName>
</protein>
<sequence length="135" mass="13821">MKFLIVLFLLVVGACCTDSNLAPPDLNVVTDENFPRNVAAQADSLSAKYPGGGGGENSTELILMCDCYMGTSNLGSSNLGSSNLGSSNLGSSNLGSSNLGSSNLGSSNLIAGSNAKGTLNLMNIKIISTKEQRLQ</sequence>
<reference evidence="2 3" key="1">
    <citation type="submission" date="2016-09" db="EMBL/GenBank/DDBJ databases">
        <authorList>
            <person name="Capua I."/>
            <person name="De Benedictis P."/>
            <person name="Joannis T."/>
            <person name="Lombin L.H."/>
            <person name="Cattoli G."/>
        </authorList>
    </citation>
    <scope>NUCLEOTIDE SEQUENCE [LARGE SCALE GENOMIC DNA]</scope>
    <source>
        <strain evidence="2 3">IMI 309357</strain>
    </source>
</reference>
<name>A0A1G4AUX0_9PEZI</name>
<evidence type="ECO:0000313" key="2">
    <source>
        <dbReference type="EMBL" id="OHE92969.1"/>
    </source>
</evidence>
<organism evidence="2 3">
    <name type="scientific">Colletotrichum orchidophilum</name>
    <dbReference type="NCBI Taxonomy" id="1209926"/>
    <lineage>
        <taxon>Eukaryota</taxon>
        <taxon>Fungi</taxon>
        <taxon>Dikarya</taxon>
        <taxon>Ascomycota</taxon>
        <taxon>Pezizomycotina</taxon>
        <taxon>Sordariomycetes</taxon>
        <taxon>Hypocreomycetidae</taxon>
        <taxon>Glomerellales</taxon>
        <taxon>Glomerellaceae</taxon>
        <taxon>Colletotrichum</taxon>
    </lineage>
</organism>
<comment type="caution">
    <text evidence="2">The sequence shown here is derived from an EMBL/GenBank/DDBJ whole genome shotgun (WGS) entry which is preliminary data.</text>
</comment>
<evidence type="ECO:0000313" key="3">
    <source>
        <dbReference type="Proteomes" id="UP000176998"/>
    </source>
</evidence>
<dbReference type="InterPro" id="IPR002989">
    <property type="entry name" value="Mycobac_pentapep"/>
</dbReference>
<keyword evidence="3" id="KW-1185">Reference proteome</keyword>
<dbReference type="AlphaFoldDB" id="A0A1G4AUX0"/>
<dbReference type="PROSITE" id="PS51257">
    <property type="entry name" value="PROKAR_LIPOPROTEIN"/>
    <property type="match status" value="1"/>
</dbReference>
<evidence type="ECO:0000256" key="1">
    <source>
        <dbReference type="SAM" id="SignalP"/>
    </source>
</evidence>